<dbReference type="GO" id="GO:0006351">
    <property type="term" value="P:DNA-templated transcription"/>
    <property type="evidence" value="ECO:0007669"/>
    <property type="project" value="TreeGrafter"/>
</dbReference>
<dbReference type="InterPro" id="IPR005119">
    <property type="entry name" value="LysR_subst-bd"/>
</dbReference>
<reference evidence="6" key="1">
    <citation type="journal article" date="2014" name="Int. J. Syst. Evol. Microbiol.">
        <title>Complete genome sequence of Corynebacterium casei LMG S-19264T (=DSM 44701T), isolated from a smear-ripened cheese.</title>
        <authorList>
            <consortium name="US DOE Joint Genome Institute (JGI-PGF)"/>
            <person name="Walter F."/>
            <person name="Albersmeier A."/>
            <person name="Kalinowski J."/>
            <person name="Ruckert C."/>
        </authorList>
    </citation>
    <scope>NUCLEOTIDE SEQUENCE</scope>
    <source>
        <strain evidence="6">KCTC 42590</strain>
    </source>
</reference>
<dbReference type="PROSITE" id="PS50931">
    <property type="entry name" value="HTH_LYSR"/>
    <property type="match status" value="1"/>
</dbReference>
<organism evidence="6 7">
    <name type="scientific">Kordiimonas sediminis</name>
    <dbReference type="NCBI Taxonomy" id="1735581"/>
    <lineage>
        <taxon>Bacteria</taxon>
        <taxon>Pseudomonadati</taxon>
        <taxon>Pseudomonadota</taxon>
        <taxon>Alphaproteobacteria</taxon>
        <taxon>Kordiimonadales</taxon>
        <taxon>Kordiimonadaceae</taxon>
        <taxon>Kordiimonas</taxon>
    </lineage>
</organism>
<dbReference type="InterPro" id="IPR000847">
    <property type="entry name" value="LysR_HTH_N"/>
</dbReference>
<evidence type="ECO:0000256" key="4">
    <source>
        <dbReference type="ARBA" id="ARBA00023163"/>
    </source>
</evidence>
<dbReference type="Gene3D" id="1.10.10.10">
    <property type="entry name" value="Winged helix-like DNA-binding domain superfamily/Winged helix DNA-binding domain"/>
    <property type="match status" value="1"/>
</dbReference>
<evidence type="ECO:0000313" key="7">
    <source>
        <dbReference type="Proteomes" id="UP000630923"/>
    </source>
</evidence>
<evidence type="ECO:0000256" key="3">
    <source>
        <dbReference type="ARBA" id="ARBA00023125"/>
    </source>
</evidence>
<evidence type="ECO:0000256" key="2">
    <source>
        <dbReference type="ARBA" id="ARBA00023015"/>
    </source>
</evidence>
<proteinExistence type="inferred from homology"/>
<dbReference type="EMBL" id="BNCI01000002">
    <property type="protein sequence ID" value="GHF26555.1"/>
    <property type="molecule type" value="Genomic_DNA"/>
</dbReference>
<sequence>MLNWNDLKYFLAMAESGSLSGAAKKLRVSQPTLSRRLTTLEESIGKDLFARTRNGLELTAIGEQLIHHAQHMKDDVHAIERLVTGEDQALKGSVSISAIEMIGAGWLVEQMKPFHDQFSNITVEINVENNTVDLLRREADIALRMFRPNQSDLIARKTVTIHYSYYASKDYIEKHGMPTYDNLKDHNAIIPGDEMMARVKAGPIKSKLFEMKPVFRSNSLMSLYSAVKAGYGVGACICIFGDNDPDLVRLFDNHIVVSTDLWLVSHAELKRSARIRAVYDYLGDMLLSNKAAFAGLA</sequence>
<dbReference type="Proteomes" id="UP000630923">
    <property type="component" value="Unassembled WGS sequence"/>
</dbReference>
<dbReference type="PANTHER" id="PTHR30537">
    <property type="entry name" value="HTH-TYPE TRANSCRIPTIONAL REGULATOR"/>
    <property type="match status" value="1"/>
</dbReference>
<evidence type="ECO:0000259" key="5">
    <source>
        <dbReference type="PROSITE" id="PS50931"/>
    </source>
</evidence>
<feature type="domain" description="HTH lysR-type" evidence="5">
    <location>
        <begin position="2"/>
        <end position="59"/>
    </location>
</feature>
<accession>A0A919AWK2</accession>
<dbReference type="InterPro" id="IPR058163">
    <property type="entry name" value="LysR-type_TF_proteobact-type"/>
</dbReference>
<dbReference type="Gene3D" id="3.40.190.290">
    <property type="match status" value="1"/>
</dbReference>
<dbReference type="Pfam" id="PF03466">
    <property type="entry name" value="LysR_substrate"/>
    <property type="match status" value="1"/>
</dbReference>
<keyword evidence="2" id="KW-0805">Transcription regulation</keyword>
<evidence type="ECO:0000313" key="6">
    <source>
        <dbReference type="EMBL" id="GHF26555.1"/>
    </source>
</evidence>
<keyword evidence="7" id="KW-1185">Reference proteome</keyword>
<keyword evidence="3" id="KW-0238">DNA-binding</keyword>
<dbReference type="FunFam" id="1.10.10.10:FF:000001">
    <property type="entry name" value="LysR family transcriptional regulator"/>
    <property type="match status" value="1"/>
</dbReference>
<dbReference type="GO" id="GO:0003700">
    <property type="term" value="F:DNA-binding transcription factor activity"/>
    <property type="evidence" value="ECO:0007669"/>
    <property type="project" value="InterPro"/>
</dbReference>
<gene>
    <name evidence="6" type="ORF">GCM10017044_21930</name>
</gene>
<dbReference type="InterPro" id="IPR036390">
    <property type="entry name" value="WH_DNA-bd_sf"/>
</dbReference>
<comment type="similarity">
    <text evidence="1">Belongs to the LysR transcriptional regulatory family.</text>
</comment>
<dbReference type="PRINTS" id="PR00039">
    <property type="entry name" value="HTHLYSR"/>
</dbReference>
<dbReference type="GO" id="GO:0043565">
    <property type="term" value="F:sequence-specific DNA binding"/>
    <property type="evidence" value="ECO:0007669"/>
    <property type="project" value="TreeGrafter"/>
</dbReference>
<protein>
    <submittedName>
        <fullName evidence="6">LysR family transcriptional regulator</fullName>
    </submittedName>
</protein>
<reference evidence="6" key="2">
    <citation type="submission" date="2020-09" db="EMBL/GenBank/DDBJ databases">
        <authorList>
            <person name="Sun Q."/>
            <person name="Kim S."/>
        </authorList>
    </citation>
    <scope>NUCLEOTIDE SEQUENCE</scope>
    <source>
        <strain evidence="6">KCTC 42590</strain>
    </source>
</reference>
<dbReference type="InterPro" id="IPR036388">
    <property type="entry name" value="WH-like_DNA-bd_sf"/>
</dbReference>
<dbReference type="Pfam" id="PF00126">
    <property type="entry name" value="HTH_1"/>
    <property type="match status" value="1"/>
</dbReference>
<evidence type="ECO:0000256" key="1">
    <source>
        <dbReference type="ARBA" id="ARBA00009437"/>
    </source>
</evidence>
<keyword evidence="4" id="KW-0804">Transcription</keyword>
<dbReference type="PANTHER" id="PTHR30537:SF3">
    <property type="entry name" value="TRANSCRIPTIONAL REGULATORY PROTEIN"/>
    <property type="match status" value="1"/>
</dbReference>
<dbReference type="SUPFAM" id="SSF53850">
    <property type="entry name" value="Periplasmic binding protein-like II"/>
    <property type="match status" value="1"/>
</dbReference>
<dbReference type="SUPFAM" id="SSF46785">
    <property type="entry name" value="Winged helix' DNA-binding domain"/>
    <property type="match status" value="1"/>
</dbReference>
<dbReference type="RefSeq" id="WP_191252915.1">
    <property type="nucleotide sequence ID" value="NZ_BNCI01000002.1"/>
</dbReference>
<dbReference type="AlphaFoldDB" id="A0A919AWK2"/>
<name>A0A919AWK2_9PROT</name>
<comment type="caution">
    <text evidence="6">The sequence shown here is derived from an EMBL/GenBank/DDBJ whole genome shotgun (WGS) entry which is preliminary data.</text>
</comment>